<reference evidence="2 3" key="2">
    <citation type="submission" date="2018-11" db="EMBL/GenBank/DDBJ databases">
        <authorList>
            <consortium name="Pathogen Informatics"/>
        </authorList>
    </citation>
    <scope>NUCLEOTIDE SEQUENCE [LARGE SCALE GENOMIC DNA]</scope>
</reference>
<dbReference type="SUPFAM" id="SSF53649">
    <property type="entry name" value="Alkaline phosphatase-like"/>
    <property type="match status" value="1"/>
</dbReference>
<dbReference type="EMBL" id="UYRS01018726">
    <property type="protein sequence ID" value="VDK39552.1"/>
    <property type="molecule type" value="Genomic_DNA"/>
</dbReference>
<dbReference type="Proteomes" id="UP000282613">
    <property type="component" value="Unassembled WGS sequence"/>
</dbReference>
<organism evidence="4">
    <name type="scientific">Taenia asiatica</name>
    <name type="common">Asian tapeworm</name>
    <dbReference type="NCBI Taxonomy" id="60517"/>
    <lineage>
        <taxon>Eukaryota</taxon>
        <taxon>Metazoa</taxon>
        <taxon>Spiralia</taxon>
        <taxon>Lophotrochozoa</taxon>
        <taxon>Platyhelminthes</taxon>
        <taxon>Cestoda</taxon>
        <taxon>Eucestoda</taxon>
        <taxon>Cyclophyllidea</taxon>
        <taxon>Taeniidae</taxon>
        <taxon>Taenia</taxon>
    </lineage>
</organism>
<dbReference type="InterPro" id="IPR017850">
    <property type="entry name" value="Alkaline_phosphatase_core_sf"/>
</dbReference>
<keyword evidence="1" id="KW-0812">Transmembrane</keyword>
<proteinExistence type="predicted"/>
<evidence type="ECO:0000313" key="3">
    <source>
        <dbReference type="Proteomes" id="UP000282613"/>
    </source>
</evidence>
<dbReference type="STRING" id="60517.A0A0R3WBQ4"/>
<reference evidence="4" key="1">
    <citation type="submission" date="2017-02" db="UniProtKB">
        <authorList>
            <consortium name="WormBaseParasite"/>
        </authorList>
    </citation>
    <scope>IDENTIFICATION</scope>
</reference>
<dbReference type="InterPro" id="IPR002591">
    <property type="entry name" value="Phosphodiest/P_Trfase"/>
</dbReference>
<protein>
    <submittedName>
        <fullName evidence="4">GPI ethanolamine phosphate transferase 1</fullName>
    </submittedName>
</protein>
<sequence>AFLKSDLPKFVEQDRKIDDGRCGKLIFLHLSSVDDVAHRVGAKDSLFYQTVDNADKVVEKVYHHFRLSLSREDLATTAFIVTADHGTKPEGMPIIRCNPIFWTISMVFLSLALAINLTDSQSCIPRSKIRFYTRLGIFGLASIELYRDYNKEPNYREMNILSFGCIVCEFFLCGYATVGRKLLVKLFKSTGPQRGQILRFLLAILQAYLTVRGFDEPRHFVAAGALLVADLVFDETVRRKGKHRFTSHVRTFTHSFLVHIHSPGQRCEDKSDFLLGLDPLGATYHAIQCILYELMGVK</sequence>
<evidence type="ECO:0000313" key="2">
    <source>
        <dbReference type="EMBL" id="VDK39552.1"/>
    </source>
</evidence>
<accession>A0A0R3WBQ4</accession>
<gene>
    <name evidence="2" type="ORF">TASK_LOCUS8085</name>
</gene>
<keyword evidence="3" id="KW-1185">Reference proteome</keyword>
<evidence type="ECO:0000256" key="1">
    <source>
        <dbReference type="SAM" id="Phobius"/>
    </source>
</evidence>
<dbReference type="Pfam" id="PF01663">
    <property type="entry name" value="Phosphodiest"/>
    <property type="match status" value="1"/>
</dbReference>
<keyword evidence="1" id="KW-0472">Membrane</keyword>
<feature type="transmembrane region" description="Helical" evidence="1">
    <location>
        <begin position="100"/>
        <end position="117"/>
    </location>
</feature>
<evidence type="ECO:0000313" key="4">
    <source>
        <dbReference type="WBParaSite" id="TASK_0000808401-mRNA-1"/>
    </source>
</evidence>
<dbReference type="WBParaSite" id="TASK_0000808401-mRNA-1">
    <property type="protein sequence ID" value="TASK_0000808401-mRNA-1"/>
    <property type="gene ID" value="TASK_0000808401"/>
</dbReference>
<name>A0A0R3WBQ4_TAEAS</name>
<keyword evidence="1" id="KW-1133">Transmembrane helix</keyword>
<dbReference type="Gene3D" id="3.40.720.10">
    <property type="entry name" value="Alkaline Phosphatase, subunit A"/>
    <property type="match status" value="1"/>
</dbReference>
<dbReference type="OrthoDB" id="2748310at2759"/>
<feature type="transmembrane region" description="Helical" evidence="1">
    <location>
        <begin position="158"/>
        <end position="176"/>
    </location>
</feature>
<dbReference type="AlphaFoldDB" id="A0A0R3WBQ4"/>